<protein>
    <recommendedName>
        <fullName evidence="1">Putative Flp pilus-assembly TadG-like N-terminal domain-containing protein</fullName>
    </recommendedName>
</protein>
<name>A0A3D8P2B6_9THEO</name>
<accession>A0A3D8P2B6</accession>
<comment type="caution">
    <text evidence="2">The sequence shown here is derived from an EMBL/GenBank/DDBJ whole genome shotgun (WGS) entry which is preliminary data.</text>
</comment>
<evidence type="ECO:0000259" key="1">
    <source>
        <dbReference type="Pfam" id="PF13400"/>
    </source>
</evidence>
<evidence type="ECO:0000313" key="2">
    <source>
        <dbReference type="EMBL" id="RDV82347.1"/>
    </source>
</evidence>
<dbReference type="OrthoDB" id="9916000at2"/>
<dbReference type="InterPro" id="IPR028087">
    <property type="entry name" value="Tad_N"/>
</dbReference>
<proteinExistence type="predicted"/>
<sequence>MGLLVVFALALFCALGVLGLDVSRAVGARARLRTALDAAALAACKQAALVPEYRYTLLDGDGNETTDPSKAAVVRAEVVGFHCDLAGRDAQALAQARAAFGQNLSGGRDPLRDAREVSFSGGVRYDRPKTGKDGSTYYDEYRTEGSLAVRSYLLAGPLARWLAGGLVREGSPGGQGEEWAGYIVVSAEGTAQALPPPPPAAGAAAP</sequence>
<dbReference type="AlphaFoldDB" id="A0A3D8P2B6"/>
<reference evidence="2 3" key="1">
    <citation type="submission" date="2018-08" db="EMBL/GenBank/DDBJ databases">
        <title>Form III RuBisCO-mediated autotrophy in Thermodesulfobium bacteria.</title>
        <authorList>
            <person name="Toshchakov S.V."/>
            <person name="Kublanov I.V."/>
            <person name="Frolov E."/>
            <person name="Bonch-Osmolovskaya E.A."/>
            <person name="Tourova T.P."/>
            <person name="Chernych N.A."/>
            <person name="Lebedinsky A.V."/>
        </authorList>
    </citation>
    <scope>NUCLEOTIDE SEQUENCE [LARGE SCALE GENOMIC DNA]</scope>
    <source>
        <strain evidence="2 3">SR</strain>
    </source>
</reference>
<keyword evidence="3" id="KW-1185">Reference proteome</keyword>
<dbReference type="RefSeq" id="WP_115792972.1">
    <property type="nucleotide sequence ID" value="NZ_QSLN01000011.1"/>
</dbReference>
<dbReference type="EMBL" id="QSLN01000011">
    <property type="protein sequence ID" value="RDV82347.1"/>
    <property type="molecule type" value="Genomic_DNA"/>
</dbReference>
<dbReference type="Pfam" id="PF13400">
    <property type="entry name" value="Tad"/>
    <property type="match status" value="1"/>
</dbReference>
<feature type="domain" description="Putative Flp pilus-assembly TadG-like N-terminal" evidence="1">
    <location>
        <begin position="3"/>
        <end position="43"/>
    </location>
</feature>
<organism evidence="2 3">
    <name type="scientific">Ammonifex thiophilus</name>
    <dbReference type="NCBI Taxonomy" id="444093"/>
    <lineage>
        <taxon>Bacteria</taxon>
        <taxon>Bacillati</taxon>
        <taxon>Bacillota</taxon>
        <taxon>Clostridia</taxon>
        <taxon>Thermoanaerobacterales</taxon>
        <taxon>Thermoanaerobacteraceae</taxon>
        <taxon>Ammonifex</taxon>
    </lineage>
</organism>
<dbReference type="Proteomes" id="UP000256329">
    <property type="component" value="Unassembled WGS sequence"/>
</dbReference>
<evidence type="ECO:0000313" key="3">
    <source>
        <dbReference type="Proteomes" id="UP000256329"/>
    </source>
</evidence>
<gene>
    <name evidence="2" type="ORF">DXX99_08010</name>
</gene>